<evidence type="ECO:0000313" key="1">
    <source>
        <dbReference type="EMBL" id="AXA37072.1"/>
    </source>
</evidence>
<accession>A0A2Z4Y8R6</accession>
<evidence type="ECO:0000313" key="2">
    <source>
        <dbReference type="Proteomes" id="UP000262583"/>
    </source>
</evidence>
<gene>
    <name evidence="1" type="ORF">BRCON_2295</name>
</gene>
<name>A0A2Z4Y8R6_SUMC1</name>
<proteinExistence type="predicted"/>
<protein>
    <submittedName>
        <fullName evidence="1">Uncharacterized protein</fullName>
    </submittedName>
</protein>
<organism evidence="1 2">
    <name type="scientific">Sumerlaea chitinivorans</name>
    <dbReference type="NCBI Taxonomy" id="2250252"/>
    <lineage>
        <taxon>Bacteria</taxon>
        <taxon>Candidatus Sumerlaeota</taxon>
        <taxon>Candidatus Sumerlaeia</taxon>
        <taxon>Candidatus Sumerlaeales</taxon>
        <taxon>Candidatus Sumerlaeaceae</taxon>
        <taxon>Candidatus Sumerlaea</taxon>
    </lineage>
</organism>
<dbReference type="EMBL" id="CP030759">
    <property type="protein sequence ID" value="AXA37072.1"/>
    <property type="molecule type" value="Genomic_DNA"/>
</dbReference>
<dbReference type="KEGG" id="schv:BRCON_2295"/>
<reference evidence="1 2" key="1">
    <citation type="submission" date="2018-05" db="EMBL/GenBank/DDBJ databases">
        <title>A metagenomic window into the 2 km-deep terrestrial subsurface aquifer revealed taxonomically and functionally diverse microbial community comprising novel uncultured bacterial lineages.</title>
        <authorList>
            <person name="Kadnikov V.V."/>
            <person name="Mardanov A.V."/>
            <person name="Beletsky A.V."/>
            <person name="Banks D."/>
            <person name="Pimenov N.V."/>
            <person name="Frank Y.A."/>
            <person name="Karnachuk O.V."/>
            <person name="Ravin N.V."/>
        </authorList>
    </citation>
    <scope>NUCLEOTIDE SEQUENCE [LARGE SCALE GENOMIC DNA]</scope>
    <source>
        <strain evidence="1">BY</strain>
    </source>
</reference>
<sequence length="45" mass="5168">MKALGLGGYFLGCSRQGKLETRVDLCEEDIQKFEIWGRRVLPILQ</sequence>
<dbReference type="AlphaFoldDB" id="A0A2Z4Y8R6"/>
<dbReference type="Proteomes" id="UP000262583">
    <property type="component" value="Chromosome"/>
</dbReference>